<protein>
    <recommendedName>
        <fullName evidence="2">NADH-quinone oxidoreductase subunit E</fullName>
    </recommendedName>
    <alternativeName>
        <fullName evidence="9">NADH dehydrogenase I subunit E</fullName>
    </alternativeName>
    <alternativeName>
        <fullName evidence="10">NDH-1 subunit E</fullName>
    </alternativeName>
</protein>
<dbReference type="EMBL" id="CP054490">
    <property type="protein sequence ID" value="QKQ23727.1"/>
    <property type="molecule type" value="Genomic_DNA"/>
</dbReference>
<dbReference type="GO" id="GO:0022890">
    <property type="term" value="F:inorganic cation transmembrane transporter activity"/>
    <property type="evidence" value="ECO:0007669"/>
    <property type="project" value="UniProtKB-ARBA"/>
</dbReference>
<keyword evidence="4 13" id="KW-0479">Metal-binding</keyword>
<dbReference type="GO" id="GO:0098796">
    <property type="term" value="C:membrane protein complex"/>
    <property type="evidence" value="ECO:0007669"/>
    <property type="project" value="UniProtKB-ARBA"/>
</dbReference>
<feature type="binding site" evidence="13">
    <location>
        <position position="83"/>
    </location>
    <ligand>
        <name>[2Fe-2S] cluster</name>
        <dbReference type="ChEBI" id="CHEBI:190135"/>
    </ligand>
</feature>
<keyword evidence="3 13" id="KW-0001">2Fe-2S</keyword>
<evidence type="ECO:0000256" key="12">
    <source>
        <dbReference type="ARBA" id="ARBA00047712"/>
    </source>
</evidence>
<dbReference type="InterPro" id="IPR042128">
    <property type="entry name" value="NuoE_dom"/>
</dbReference>
<evidence type="ECO:0000256" key="5">
    <source>
        <dbReference type="ARBA" id="ARBA00022967"/>
    </source>
</evidence>
<dbReference type="GO" id="GO:1902494">
    <property type="term" value="C:catalytic complex"/>
    <property type="evidence" value="ECO:0007669"/>
    <property type="project" value="UniProtKB-ARBA"/>
</dbReference>
<dbReference type="InterPro" id="IPR002023">
    <property type="entry name" value="NuoE-like"/>
</dbReference>
<dbReference type="Gene3D" id="3.40.30.10">
    <property type="entry name" value="Glutaredoxin"/>
    <property type="match status" value="1"/>
</dbReference>
<dbReference type="GO" id="GO:0003954">
    <property type="term" value="F:NADH dehydrogenase activity"/>
    <property type="evidence" value="ECO:0007669"/>
    <property type="project" value="TreeGrafter"/>
</dbReference>
<feature type="binding site" evidence="13">
    <location>
        <position position="124"/>
    </location>
    <ligand>
        <name>[2Fe-2S] cluster</name>
        <dbReference type="ChEBI" id="CHEBI:190135"/>
    </ligand>
</feature>
<keyword evidence="15" id="KW-1185">Reference proteome</keyword>
<dbReference type="PANTHER" id="PTHR10371:SF3">
    <property type="entry name" value="NADH DEHYDROGENASE [UBIQUINONE] FLAVOPROTEIN 2, MITOCHONDRIAL"/>
    <property type="match status" value="1"/>
</dbReference>
<dbReference type="GO" id="GO:0031967">
    <property type="term" value="C:organelle envelope"/>
    <property type="evidence" value="ECO:0007669"/>
    <property type="project" value="UniProtKB-ARBA"/>
</dbReference>
<evidence type="ECO:0000256" key="10">
    <source>
        <dbReference type="ARBA" id="ARBA00032788"/>
    </source>
</evidence>
<dbReference type="FunFam" id="3.40.30.10:FF:000022">
    <property type="entry name" value="NADH dehydrogenase flavoprotein 2, mitochondrial"/>
    <property type="match status" value="1"/>
</dbReference>
<gene>
    <name evidence="14" type="ORF">HUE58_00595</name>
</gene>
<dbReference type="CDD" id="cd03064">
    <property type="entry name" value="TRX_Fd_NuoE"/>
    <property type="match status" value="1"/>
</dbReference>
<evidence type="ECO:0000313" key="15">
    <source>
        <dbReference type="Proteomes" id="UP000509429"/>
    </source>
</evidence>
<dbReference type="PIRSF" id="PIRSF000216">
    <property type="entry name" value="NADH_DH_24kDa"/>
    <property type="match status" value="1"/>
</dbReference>
<evidence type="ECO:0000256" key="7">
    <source>
        <dbReference type="ARBA" id="ARBA00023014"/>
    </source>
</evidence>
<evidence type="ECO:0000256" key="11">
    <source>
        <dbReference type="ARBA" id="ARBA00034078"/>
    </source>
</evidence>
<evidence type="ECO:0000256" key="1">
    <source>
        <dbReference type="ARBA" id="ARBA00010643"/>
    </source>
</evidence>
<comment type="similarity">
    <text evidence="1">Belongs to the complex I 24 kDa subunit family.</text>
</comment>
<dbReference type="GO" id="GO:0046872">
    <property type="term" value="F:metal ion binding"/>
    <property type="evidence" value="ECO:0007669"/>
    <property type="project" value="UniProtKB-KW"/>
</dbReference>
<comment type="cofactor">
    <cofactor evidence="13">
        <name>[2Fe-2S] cluster</name>
        <dbReference type="ChEBI" id="CHEBI:190135"/>
    </cofactor>
    <text evidence="13">Binds 1 [2Fe-2S] cluster.</text>
</comment>
<dbReference type="SUPFAM" id="SSF52833">
    <property type="entry name" value="Thioredoxin-like"/>
    <property type="match status" value="1"/>
</dbReference>
<keyword evidence="5" id="KW-1278">Translocase</keyword>
<dbReference type="PANTHER" id="PTHR10371">
    <property type="entry name" value="NADH DEHYDROGENASE UBIQUINONE FLAVOPROTEIN 2, MITOCHONDRIAL"/>
    <property type="match status" value="1"/>
</dbReference>
<dbReference type="NCBIfam" id="TIGR01958">
    <property type="entry name" value="nuoE_fam"/>
    <property type="match status" value="1"/>
</dbReference>
<dbReference type="GO" id="GO:0031090">
    <property type="term" value="C:organelle membrane"/>
    <property type="evidence" value="ECO:0007669"/>
    <property type="project" value="UniProtKB-ARBA"/>
</dbReference>
<proteinExistence type="inferred from homology"/>
<evidence type="ECO:0000256" key="6">
    <source>
        <dbReference type="ARBA" id="ARBA00023004"/>
    </source>
</evidence>
<evidence type="ECO:0000256" key="3">
    <source>
        <dbReference type="ARBA" id="ARBA00022714"/>
    </source>
</evidence>
<comment type="catalytic activity">
    <reaction evidence="12">
        <text>a quinone + NADH + 5 H(+)(in) = a quinol + NAD(+) + 4 H(+)(out)</text>
        <dbReference type="Rhea" id="RHEA:57888"/>
        <dbReference type="ChEBI" id="CHEBI:15378"/>
        <dbReference type="ChEBI" id="CHEBI:24646"/>
        <dbReference type="ChEBI" id="CHEBI:57540"/>
        <dbReference type="ChEBI" id="CHEBI:57945"/>
        <dbReference type="ChEBI" id="CHEBI:132124"/>
    </reaction>
</comment>
<dbReference type="Pfam" id="PF01257">
    <property type="entry name" value="2Fe-2S_thioredx"/>
    <property type="match status" value="1"/>
</dbReference>
<name>A0A6N0HN74_9GAMM</name>
<comment type="cofactor">
    <cofactor evidence="11">
        <name>[2Fe-2S] cluster</name>
        <dbReference type="ChEBI" id="CHEBI:190135"/>
    </cofactor>
</comment>
<evidence type="ECO:0000256" key="2">
    <source>
        <dbReference type="ARBA" id="ARBA00019898"/>
    </source>
</evidence>
<evidence type="ECO:0000256" key="9">
    <source>
        <dbReference type="ARBA" id="ARBA00031580"/>
    </source>
</evidence>
<dbReference type="FunFam" id="1.10.10.1590:FF:000001">
    <property type="entry name" value="NADH-quinone oxidoreductase subunit E"/>
    <property type="match status" value="1"/>
</dbReference>
<dbReference type="AlphaFoldDB" id="A0A6N0HN74"/>
<dbReference type="GO" id="GO:0022804">
    <property type="term" value="F:active transmembrane transporter activity"/>
    <property type="evidence" value="ECO:0007669"/>
    <property type="project" value="UniProtKB-ARBA"/>
</dbReference>
<dbReference type="GO" id="GO:0051537">
    <property type="term" value="F:2 iron, 2 sulfur cluster binding"/>
    <property type="evidence" value="ECO:0007669"/>
    <property type="project" value="UniProtKB-KW"/>
</dbReference>
<dbReference type="InterPro" id="IPR041921">
    <property type="entry name" value="NuoE_N"/>
</dbReference>
<sequence length="157" mass="17458">MISIDAKKQIDVWIAKYPKDRQSSAVMQALKIVQAENENRLSSDTIQAVADYLDMPGIAAQEVATFYENYNHKKVGKHVIRFCHNISCMLNGADDLIKHLENKLGVKTGEITADGLISVKKVECLGACVGAPMFQINDEYSENLTSDKIDQIVDNLK</sequence>
<dbReference type="KEGG" id="reo:HUE58_00595"/>
<evidence type="ECO:0000313" key="14">
    <source>
        <dbReference type="EMBL" id="QKQ23727.1"/>
    </source>
</evidence>
<dbReference type="RefSeq" id="WP_174605167.1">
    <property type="nucleotide sequence ID" value="NZ_CP054490.1"/>
</dbReference>
<feature type="binding site" evidence="13">
    <location>
        <position position="128"/>
    </location>
    <ligand>
        <name>[2Fe-2S] cluster</name>
        <dbReference type="ChEBI" id="CHEBI:190135"/>
    </ligand>
</feature>
<evidence type="ECO:0000256" key="13">
    <source>
        <dbReference type="PIRSR" id="PIRSR000216-1"/>
    </source>
</evidence>
<evidence type="ECO:0000256" key="8">
    <source>
        <dbReference type="ARBA" id="ARBA00023027"/>
    </source>
</evidence>
<reference evidence="14 15" key="1">
    <citation type="submission" date="2020-05" db="EMBL/GenBank/DDBJ databases">
        <title>Horizontal transmission and recombination maintain forever young bacterial symbiont genomes.</title>
        <authorList>
            <person name="Russell S.L."/>
            <person name="Pepper-Tunick E."/>
            <person name="Svedberg J."/>
            <person name="Byrne A."/>
            <person name="Ruelas Castillo J."/>
            <person name="Vollmers C."/>
            <person name="Beinart R.A."/>
            <person name="Corbett-Detig R."/>
        </authorList>
    </citation>
    <scope>NUCLEOTIDE SEQUENCE [LARGE SCALE GENOMIC DNA]</scope>
    <source>
        <strain evidence="14">JDF_Ridge</strain>
    </source>
</reference>
<keyword evidence="7 13" id="KW-0411">Iron-sulfur</keyword>
<organism evidence="14 15">
    <name type="scientific">Candidatus Ruthia endofausta</name>
    <dbReference type="NCBI Taxonomy" id="2738852"/>
    <lineage>
        <taxon>Bacteria</taxon>
        <taxon>Pseudomonadati</taxon>
        <taxon>Pseudomonadota</taxon>
        <taxon>Gammaproteobacteria</taxon>
        <taxon>Candidatus Pseudothioglobaceae</taxon>
        <taxon>Candidatus Ruthturnera</taxon>
    </lineage>
</organism>
<dbReference type="GO" id="GO:0008324">
    <property type="term" value="F:monoatomic cation transmembrane transporter activity"/>
    <property type="evidence" value="ECO:0007669"/>
    <property type="project" value="UniProtKB-ARBA"/>
</dbReference>
<dbReference type="Proteomes" id="UP000509429">
    <property type="component" value="Chromosome"/>
</dbReference>
<keyword evidence="8" id="KW-0520">NAD</keyword>
<dbReference type="InterPro" id="IPR036249">
    <property type="entry name" value="Thioredoxin-like_sf"/>
</dbReference>
<accession>A0A6N0HN74</accession>
<feature type="binding site" evidence="13">
    <location>
        <position position="88"/>
    </location>
    <ligand>
        <name>[2Fe-2S] cluster</name>
        <dbReference type="ChEBI" id="CHEBI:190135"/>
    </ligand>
</feature>
<dbReference type="GO" id="GO:0098662">
    <property type="term" value="P:inorganic cation transmembrane transport"/>
    <property type="evidence" value="ECO:0007669"/>
    <property type="project" value="UniProtKB-ARBA"/>
</dbReference>
<dbReference type="Gene3D" id="1.10.10.1590">
    <property type="entry name" value="NADH-quinone oxidoreductase subunit E"/>
    <property type="match status" value="1"/>
</dbReference>
<evidence type="ECO:0000256" key="4">
    <source>
        <dbReference type="ARBA" id="ARBA00022723"/>
    </source>
</evidence>
<keyword evidence="6 13" id="KW-0408">Iron</keyword>